<dbReference type="STRING" id="1745343.A0A2J6PMW2"/>
<dbReference type="InterPro" id="IPR013877">
    <property type="entry name" value="YAP-bd/ALF4/Glomulin"/>
</dbReference>
<gene>
    <name evidence="1" type="ORF">NA56DRAFT_650287</name>
</gene>
<reference evidence="1 2" key="1">
    <citation type="submission" date="2016-05" db="EMBL/GenBank/DDBJ databases">
        <title>A degradative enzymes factory behind the ericoid mycorrhizal symbiosis.</title>
        <authorList>
            <consortium name="DOE Joint Genome Institute"/>
            <person name="Martino E."/>
            <person name="Morin E."/>
            <person name="Grelet G."/>
            <person name="Kuo A."/>
            <person name="Kohler A."/>
            <person name="Daghino S."/>
            <person name="Barry K."/>
            <person name="Choi C."/>
            <person name="Cichocki N."/>
            <person name="Clum A."/>
            <person name="Copeland A."/>
            <person name="Hainaut M."/>
            <person name="Haridas S."/>
            <person name="Labutti K."/>
            <person name="Lindquist E."/>
            <person name="Lipzen A."/>
            <person name="Khouja H.-R."/>
            <person name="Murat C."/>
            <person name="Ohm R."/>
            <person name="Olson A."/>
            <person name="Spatafora J."/>
            <person name="Veneault-Fourrey C."/>
            <person name="Henrissat B."/>
            <person name="Grigoriev I."/>
            <person name="Martin F."/>
            <person name="Perotto S."/>
        </authorList>
    </citation>
    <scope>NUCLEOTIDE SEQUENCE [LARGE SCALE GENOMIC DNA]</scope>
    <source>
        <strain evidence="1 2">UAMH 7357</strain>
    </source>
</reference>
<dbReference type="GO" id="GO:0034599">
    <property type="term" value="P:cellular response to oxidative stress"/>
    <property type="evidence" value="ECO:0007669"/>
    <property type="project" value="InterPro"/>
</dbReference>
<dbReference type="Pfam" id="PF08568">
    <property type="entry name" value="Kinetochor_Ybp2"/>
    <property type="match status" value="1"/>
</dbReference>
<dbReference type="OrthoDB" id="5396786at2759"/>
<evidence type="ECO:0000313" key="2">
    <source>
        <dbReference type="Proteomes" id="UP000235672"/>
    </source>
</evidence>
<sequence>MASDSIKAITESLPPASDYLTYLTILESHISPELLPTLNEILQNAELTQNIGWDLIHLLLPLHGSETCLMTIARLGNPREVVLKVTEALQLLELATEDQEEKLEGETTEGSESTPVDRFCTLIGLLSVLHSRIKTKYPSRFLSSSLMAILSAFRPSNQATLAVISFVHTISGKKRPPLPGRKSSLKIPAIATESQAGISAPDPEAQEEDPREPAIQARLLQSFVTHILEEYVNASSLEWAARLQEVFEPSRVVAGRKSLGESFREDPTLQTRDTLAGQLVALARDLGLTNYETLFEAIYKTDSHPVEYGIEDNYPSSPGEIPLSQAGSLFLITSFVFSSIIFESKLPQPTMSIFPDHAKLVKHFIGVEGPTSIGGEEPGVIDAVLAIGLWLEHTNQFVSGPLEDEDYLQHLQTLSLLSANNPSPTLRYAAHVFTSSILHAHPVDRLRLTFISDTLENCPYEALKGSAVSWLKEEIITAHERKSDNVFASTVALAATQPYLFPDTSALAEASQEELLQELMQEFPFHMAVLNFLFFIGSEAYAHVVPSGMMAVVEEVYLGPLRTAQGKSIIAAEGDGTFELQLLGERIGMCSAKIDEI</sequence>
<proteinExistence type="predicted"/>
<evidence type="ECO:0000313" key="1">
    <source>
        <dbReference type="EMBL" id="PMD15365.1"/>
    </source>
</evidence>
<protein>
    <submittedName>
        <fullName evidence="1">DUF1760-domain-containing protein</fullName>
    </submittedName>
</protein>
<accession>A0A2J6PMW2</accession>
<dbReference type="PANTHER" id="PTHR28020:SF1">
    <property type="entry name" value="YAP1-BINDING PROTEIN 1-RELATED"/>
    <property type="match status" value="1"/>
</dbReference>
<keyword evidence="2" id="KW-1185">Reference proteome</keyword>
<organism evidence="1 2">
    <name type="scientific">Hyaloscypha hepaticicola</name>
    <dbReference type="NCBI Taxonomy" id="2082293"/>
    <lineage>
        <taxon>Eukaryota</taxon>
        <taxon>Fungi</taxon>
        <taxon>Dikarya</taxon>
        <taxon>Ascomycota</taxon>
        <taxon>Pezizomycotina</taxon>
        <taxon>Leotiomycetes</taxon>
        <taxon>Helotiales</taxon>
        <taxon>Hyaloscyphaceae</taxon>
        <taxon>Hyaloscypha</taxon>
    </lineage>
</organism>
<dbReference type="InterPro" id="IPR040347">
    <property type="entry name" value="YBP1/2"/>
</dbReference>
<dbReference type="EMBL" id="KZ613514">
    <property type="protein sequence ID" value="PMD15365.1"/>
    <property type="molecule type" value="Genomic_DNA"/>
</dbReference>
<dbReference type="GO" id="GO:0005737">
    <property type="term" value="C:cytoplasm"/>
    <property type="evidence" value="ECO:0007669"/>
    <property type="project" value="TreeGrafter"/>
</dbReference>
<dbReference type="AlphaFoldDB" id="A0A2J6PMW2"/>
<dbReference type="Proteomes" id="UP000235672">
    <property type="component" value="Unassembled WGS sequence"/>
</dbReference>
<dbReference type="PANTHER" id="PTHR28020">
    <property type="entry name" value="YAP1-BINDING PROTEIN 1-RELATED"/>
    <property type="match status" value="1"/>
</dbReference>
<name>A0A2J6PMW2_9HELO</name>